<protein>
    <submittedName>
        <fullName evidence="3">Uncharacterized protein</fullName>
    </submittedName>
</protein>
<dbReference type="Ensembl" id="ENSSMAT00000084465.1">
    <property type="protein sequence ID" value="ENSSMAP00000067737.1"/>
    <property type="gene ID" value="ENSSMAG00000036786.1"/>
</dbReference>
<evidence type="ECO:0000313" key="3">
    <source>
        <dbReference type="Ensembl" id="ENSSMAP00000067737.1"/>
    </source>
</evidence>
<reference evidence="3" key="1">
    <citation type="submission" date="2023-05" db="EMBL/GenBank/DDBJ databases">
        <title>High-quality long-read genome of Scophthalmus maximus.</title>
        <authorList>
            <person name="Lien S."/>
            <person name="Martinez P."/>
        </authorList>
    </citation>
    <scope>NUCLEOTIDE SEQUENCE [LARGE SCALE GENOMIC DNA]</scope>
</reference>
<feature type="compositionally biased region" description="Polar residues" evidence="1">
    <location>
        <begin position="52"/>
        <end position="74"/>
    </location>
</feature>
<keyword evidence="2" id="KW-0472">Membrane</keyword>
<keyword evidence="2" id="KW-0812">Transmembrane</keyword>
<dbReference type="Proteomes" id="UP000694558">
    <property type="component" value="Chromosome 18"/>
</dbReference>
<name>A0A8D3E7H8_SCOMX</name>
<keyword evidence="2" id="KW-1133">Transmembrane helix</keyword>
<organism evidence="3 4">
    <name type="scientific">Scophthalmus maximus</name>
    <name type="common">Turbot</name>
    <name type="synonym">Psetta maxima</name>
    <dbReference type="NCBI Taxonomy" id="52904"/>
    <lineage>
        <taxon>Eukaryota</taxon>
        <taxon>Metazoa</taxon>
        <taxon>Chordata</taxon>
        <taxon>Craniata</taxon>
        <taxon>Vertebrata</taxon>
        <taxon>Euteleostomi</taxon>
        <taxon>Actinopterygii</taxon>
        <taxon>Neopterygii</taxon>
        <taxon>Teleostei</taxon>
        <taxon>Neoteleostei</taxon>
        <taxon>Acanthomorphata</taxon>
        <taxon>Carangaria</taxon>
        <taxon>Pleuronectiformes</taxon>
        <taxon>Pleuronectoidei</taxon>
        <taxon>Scophthalmidae</taxon>
        <taxon>Scophthalmus</taxon>
    </lineage>
</organism>
<proteinExistence type="predicted"/>
<feature type="region of interest" description="Disordered" evidence="1">
    <location>
        <begin position="32"/>
        <end position="80"/>
    </location>
</feature>
<reference evidence="3" key="2">
    <citation type="submission" date="2025-08" db="UniProtKB">
        <authorList>
            <consortium name="Ensembl"/>
        </authorList>
    </citation>
    <scope>IDENTIFICATION</scope>
</reference>
<evidence type="ECO:0000313" key="4">
    <source>
        <dbReference type="Proteomes" id="UP000694558"/>
    </source>
</evidence>
<feature type="transmembrane region" description="Helical" evidence="2">
    <location>
        <begin position="12"/>
        <end position="29"/>
    </location>
</feature>
<evidence type="ECO:0000256" key="1">
    <source>
        <dbReference type="SAM" id="MobiDB-lite"/>
    </source>
</evidence>
<dbReference type="AlphaFoldDB" id="A0A8D3E7H8"/>
<accession>A0A8D3E7H8</accession>
<sequence length="96" mass="10496">LKRLQLLRLQPLGLVQLSLLILLIIIHLAEPQSDRRSGDHRHSRADSHGAPPTSQAVPSPQDASSAPNVASHSASNEEKVKQRVPYLLHVICDSKS</sequence>
<evidence type="ECO:0000256" key="2">
    <source>
        <dbReference type="SAM" id="Phobius"/>
    </source>
</evidence>